<evidence type="ECO:0000256" key="9">
    <source>
        <dbReference type="ARBA" id="ARBA00022679"/>
    </source>
</evidence>
<evidence type="ECO:0000256" key="5">
    <source>
        <dbReference type="ARBA" id="ARBA00022528"/>
    </source>
</evidence>
<accession>A0AA86SXA4</accession>
<dbReference type="PANTHER" id="PTHR32116">
    <property type="entry name" value="GALACTURONOSYLTRANSFERASE 4-RELATED"/>
    <property type="match status" value="1"/>
</dbReference>
<dbReference type="AlphaFoldDB" id="A0AA86SXA4"/>
<keyword evidence="7" id="KW-0934">Plastid</keyword>
<keyword evidence="11 13" id="KW-0472">Membrane</keyword>
<evidence type="ECO:0000256" key="11">
    <source>
        <dbReference type="ARBA" id="ARBA00023136"/>
    </source>
</evidence>
<dbReference type="GO" id="GO:0009523">
    <property type="term" value="C:photosystem II"/>
    <property type="evidence" value="ECO:0007669"/>
    <property type="project" value="UniProtKB-KW"/>
</dbReference>
<keyword evidence="13" id="KW-0812">Transmembrane</keyword>
<keyword evidence="15" id="KW-1185">Reference proteome</keyword>
<dbReference type="SUPFAM" id="SSF53448">
    <property type="entry name" value="Nucleotide-diphospho-sugar transferases"/>
    <property type="match status" value="1"/>
</dbReference>
<name>A0AA86SXA4_9FABA</name>
<evidence type="ECO:0000256" key="10">
    <source>
        <dbReference type="ARBA" id="ARBA00023078"/>
    </source>
</evidence>
<dbReference type="GO" id="GO:0000139">
    <property type="term" value="C:Golgi membrane"/>
    <property type="evidence" value="ECO:0007669"/>
    <property type="project" value="UniProtKB-SubCell"/>
</dbReference>
<dbReference type="GO" id="GO:0071555">
    <property type="term" value="P:cell wall organization"/>
    <property type="evidence" value="ECO:0007669"/>
    <property type="project" value="UniProtKB-KW"/>
</dbReference>
<keyword evidence="5" id="KW-0150">Chloroplast</keyword>
<evidence type="ECO:0000256" key="1">
    <source>
        <dbReference type="ARBA" id="ARBA00004581"/>
    </source>
</evidence>
<dbReference type="Gramene" id="rna-AYBTSS11_LOCUS22298">
    <property type="protein sequence ID" value="CAJ1969515.1"/>
    <property type="gene ID" value="gene-AYBTSS11_LOCUS22298"/>
</dbReference>
<keyword evidence="13" id="KW-0333">Golgi apparatus</keyword>
<dbReference type="EC" id="2.4.1.-" evidence="13"/>
<protein>
    <recommendedName>
        <fullName evidence="13">Hexosyltransferase</fullName>
        <ecNumber evidence="13">2.4.1.-</ecNumber>
    </recommendedName>
</protein>
<evidence type="ECO:0000256" key="3">
    <source>
        <dbReference type="ARBA" id="ARBA00006351"/>
    </source>
</evidence>
<sequence length="500" mass="56008">MTIFVNLKTSEVHSALQKMRHMEASLSKVYRAFPDCSNIAAKINTMKRLIEEQIHSQRHQATYLVNLAARTAPKGIHCLSMQLTAEYFASRQHERKLPNKNNINDPQLYHYAVFSDNVLACAAVVNSTISTAKEQEKLVFHVLTKSLNLPAISMWFLINPPGKATVHIQSIDKFELFSKHNSFQENNSSDPRYTSESNYLRFYLPDIFPALDKIVLFDHDVVVQHDLSALWNIDMKGNVIGAVGTCQEGKIPFYRIDMFINFSDPLIGKRFDVDACTWAFGMNLFDLQQWRRHNLTAVYHHYLQLGLWNIGSLPLGWLTFYNKTKLLDRQWHILGLGYSSDVDRNEIERAAVIHYDGLRKPCFNSTMATISAATTYPSITRACLVGKRPLGVSSPVLGLPTMGKVGRVRCTMEEKPSVKESSSNLGMGASLIAAACAAAMSGPAMALVDERLSTEGTGLPFGLSNNLLGWILLGVFGLIWALFFLYTSTLEEDEESGLSL</sequence>
<keyword evidence="9" id="KW-0808">Transferase</keyword>
<dbReference type="InterPro" id="IPR009806">
    <property type="entry name" value="PSII_PsbW_class2"/>
</dbReference>
<evidence type="ECO:0000313" key="15">
    <source>
        <dbReference type="Proteomes" id="UP001189624"/>
    </source>
</evidence>
<comment type="caution">
    <text evidence="13">Lacks conserved residue(s) required for the propagation of feature annotation.</text>
</comment>
<dbReference type="InterPro" id="IPR002495">
    <property type="entry name" value="Glyco_trans_8"/>
</dbReference>
<dbReference type="InterPro" id="IPR029993">
    <property type="entry name" value="GAUT"/>
</dbReference>
<comment type="similarity">
    <text evidence="4">Belongs to the psbW family.</text>
</comment>
<evidence type="ECO:0000256" key="12">
    <source>
        <dbReference type="ARBA" id="ARBA00023276"/>
    </source>
</evidence>
<dbReference type="GO" id="GO:0009535">
    <property type="term" value="C:chloroplast thylakoid membrane"/>
    <property type="evidence" value="ECO:0007669"/>
    <property type="project" value="UniProtKB-SubCell"/>
</dbReference>
<evidence type="ECO:0000313" key="14">
    <source>
        <dbReference type="EMBL" id="CAJ1969515.1"/>
    </source>
</evidence>
<feature type="transmembrane region" description="Helical" evidence="13">
    <location>
        <begin position="425"/>
        <end position="447"/>
    </location>
</feature>
<evidence type="ECO:0000256" key="4">
    <source>
        <dbReference type="ARBA" id="ARBA00010395"/>
    </source>
</evidence>
<evidence type="ECO:0000256" key="13">
    <source>
        <dbReference type="RuleBase" id="RU362027"/>
    </source>
</evidence>
<keyword evidence="10" id="KW-0793">Thylakoid</keyword>
<dbReference type="EMBL" id="OY731404">
    <property type="protein sequence ID" value="CAJ1969515.1"/>
    <property type="molecule type" value="Genomic_DNA"/>
</dbReference>
<organism evidence="14 15">
    <name type="scientific">Sphenostylis stenocarpa</name>
    <dbReference type="NCBI Taxonomy" id="92480"/>
    <lineage>
        <taxon>Eukaryota</taxon>
        <taxon>Viridiplantae</taxon>
        <taxon>Streptophyta</taxon>
        <taxon>Embryophyta</taxon>
        <taxon>Tracheophyta</taxon>
        <taxon>Spermatophyta</taxon>
        <taxon>Magnoliopsida</taxon>
        <taxon>eudicotyledons</taxon>
        <taxon>Gunneridae</taxon>
        <taxon>Pentapetalae</taxon>
        <taxon>rosids</taxon>
        <taxon>fabids</taxon>
        <taxon>Fabales</taxon>
        <taxon>Fabaceae</taxon>
        <taxon>Papilionoideae</taxon>
        <taxon>50 kb inversion clade</taxon>
        <taxon>NPAAA clade</taxon>
        <taxon>indigoferoid/millettioid clade</taxon>
        <taxon>Phaseoleae</taxon>
        <taxon>Sphenostylis</taxon>
    </lineage>
</organism>
<evidence type="ECO:0000256" key="6">
    <source>
        <dbReference type="ARBA" id="ARBA00022531"/>
    </source>
</evidence>
<proteinExistence type="inferred from homology"/>
<feature type="transmembrane region" description="Helical" evidence="13">
    <location>
        <begin position="467"/>
        <end position="486"/>
    </location>
</feature>
<keyword evidence="13" id="KW-1133">Transmembrane helix</keyword>
<dbReference type="Pfam" id="PF07123">
    <property type="entry name" value="PsbW"/>
    <property type="match status" value="1"/>
</dbReference>
<reference evidence="14" key="1">
    <citation type="submission" date="2023-10" db="EMBL/GenBank/DDBJ databases">
        <authorList>
            <person name="Domelevo Entfellner J.-B."/>
        </authorList>
    </citation>
    <scope>NUCLEOTIDE SEQUENCE</scope>
</reference>
<gene>
    <name evidence="14" type="ORF">AYBTSS11_LOCUS22298</name>
</gene>
<dbReference type="Pfam" id="PF01501">
    <property type="entry name" value="Glyco_transf_8"/>
    <property type="match status" value="1"/>
</dbReference>
<dbReference type="Gene3D" id="3.90.550.10">
    <property type="entry name" value="Spore Coat Polysaccharide Biosynthesis Protein SpsA, Chain A"/>
    <property type="match status" value="1"/>
</dbReference>
<dbReference type="GO" id="GO:0015979">
    <property type="term" value="P:photosynthesis"/>
    <property type="evidence" value="ECO:0007669"/>
    <property type="project" value="UniProtKB-KW"/>
</dbReference>
<keyword evidence="8 13" id="KW-0328">Glycosyltransferase</keyword>
<comment type="similarity">
    <text evidence="3 13">Belongs to the glycosyltransferase 8 family.</text>
</comment>
<evidence type="ECO:0000256" key="2">
    <source>
        <dbReference type="ARBA" id="ARBA00004877"/>
    </source>
</evidence>
<comment type="subcellular location">
    <subcellularLocation>
        <location evidence="13">Golgi apparatus membrane</location>
        <topology evidence="13">Single-pass type II membrane protein</topology>
    </subcellularLocation>
    <subcellularLocation>
        <location evidence="1">Plastid</location>
        <location evidence="1">Chloroplast thylakoid membrane</location>
        <topology evidence="1">Single-pass membrane protein</topology>
    </subcellularLocation>
</comment>
<dbReference type="InterPro" id="IPR029044">
    <property type="entry name" value="Nucleotide-diphossugar_trans"/>
</dbReference>
<comment type="pathway">
    <text evidence="2 13">Glycan metabolism; pectin biosynthesis.</text>
</comment>
<keyword evidence="13" id="KW-0961">Cell wall biogenesis/degradation</keyword>
<feature type="transmembrane region" description="Helical" evidence="13">
    <location>
        <begin position="302"/>
        <end position="321"/>
    </location>
</feature>
<dbReference type="Proteomes" id="UP001189624">
    <property type="component" value="Chromosome 7"/>
</dbReference>
<keyword evidence="12" id="KW-0604">Photosystem II</keyword>
<dbReference type="PANTHER" id="PTHR32116:SF111">
    <property type="entry name" value="HEXOSYLTRANSFERASE"/>
    <property type="match status" value="1"/>
</dbReference>
<dbReference type="GO" id="GO:0047262">
    <property type="term" value="F:polygalacturonate 4-alpha-galacturonosyltransferase activity"/>
    <property type="evidence" value="ECO:0007669"/>
    <property type="project" value="InterPro"/>
</dbReference>
<evidence type="ECO:0000256" key="7">
    <source>
        <dbReference type="ARBA" id="ARBA00022640"/>
    </source>
</evidence>
<keyword evidence="6" id="KW-0602">Photosynthesis</keyword>
<evidence type="ECO:0000256" key="8">
    <source>
        <dbReference type="ARBA" id="ARBA00022676"/>
    </source>
</evidence>